<reference evidence="3 4" key="1">
    <citation type="journal article" date="2024" name="Nat. Commun.">
        <title>Phylogenomics reveals the evolutionary origins of lichenization in chlorophyte algae.</title>
        <authorList>
            <person name="Puginier C."/>
            <person name="Libourel C."/>
            <person name="Otte J."/>
            <person name="Skaloud P."/>
            <person name="Haon M."/>
            <person name="Grisel S."/>
            <person name="Petersen M."/>
            <person name="Berrin J.G."/>
            <person name="Delaux P.M."/>
            <person name="Dal Grande F."/>
            <person name="Keller J."/>
        </authorList>
    </citation>
    <scope>NUCLEOTIDE SEQUENCE [LARGE SCALE GENOMIC DNA]</scope>
    <source>
        <strain evidence="3 4">SAG 2043</strain>
    </source>
</reference>
<proteinExistence type="predicted"/>
<comment type="caution">
    <text evidence="3">The sequence shown here is derived from an EMBL/GenBank/DDBJ whole genome shotgun (WGS) entry which is preliminary data.</text>
</comment>
<feature type="transmembrane region" description="Helical" evidence="1">
    <location>
        <begin position="137"/>
        <end position="156"/>
    </location>
</feature>
<accession>A0AAW1QG44</accession>
<dbReference type="PROSITE" id="PS50903">
    <property type="entry name" value="RUBREDOXIN_LIKE"/>
    <property type="match status" value="1"/>
</dbReference>
<evidence type="ECO:0000256" key="1">
    <source>
        <dbReference type="SAM" id="Phobius"/>
    </source>
</evidence>
<protein>
    <recommendedName>
        <fullName evidence="2">Rubredoxin-like domain-containing protein</fullName>
    </recommendedName>
</protein>
<evidence type="ECO:0000259" key="2">
    <source>
        <dbReference type="PROSITE" id="PS50903"/>
    </source>
</evidence>
<dbReference type="Pfam" id="PF21349">
    <property type="entry name" value="RUBY_RBDX"/>
    <property type="match status" value="1"/>
</dbReference>
<dbReference type="GO" id="GO:0005506">
    <property type="term" value="F:iron ion binding"/>
    <property type="evidence" value="ECO:0007669"/>
    <property type="project" value="InterPro"/>
</dbReference>
<gene>
    <name evidence="3" type="ORF">WJX72_010212</name>
</gene>
<dbReference type="InterPro" id="IPR048574">
    <property type="entry name" value="RUBY_RBDX"/>
</dbReference>
<dbReference type="CDD" id="cd00350">
    <property type="entry name" value="rubredoxin_like"/>
    <property type="match status" value="1"/>
</dbReference>
<evidence type="ECO:0000313" key="4">
    <source>
        <dbReference type="Proteomes" id="UP001489004"/>
    </source>
</evidence>
<sequence>MAGTSTPVIQSRLVGGRGSLPARPQHVGFAQLKASRKRGALAAPRPVLTQAAFGARKAAKTAYICMDCGYIYDGREAFEGLDKSYRCPVCNAPKRRFKVYQEPVAKNANSLAIRKARKEQIKGGSTSGSSGSGDNSVFLIGGVAGAVGLAALYVFLNSQY</sequence>
<keyword evidence="1" id="KW-1133">Transmembrane helix</keyword>
<evidence type="ECO:0000313" key="3">
    <source>
        <dbReference type="EMBL" id="KAK9820426.1"/>
    </source>
</evidence>
<dbReference type="InterPro" id="IPR024934">
    <property type="entry name" value="Rubredoxin-like_dom"/>
</dbReference>
<organism evidence="3 4">
    <name type="scientific">[Myrmecia] bisecta</name>
    <dbReference type="NCBI Taxonomy" id="41462"/>
    <lineage>
        <taxon>Eukaryota</taxon>
        <taxon>Viridiplantae</taxon>
        <taxon>Chlorophyta</taxon>
        <taxon>core chlorophytes</taxon>
        <taxon>Trebouxiophyceae</taxon>
        <taxon>Trebouxiales</taxon>
        <taxon>Trebouxiaceae</taxon>
        <taxon>Myrmecia</taxon>
    </lineage>
</organism>
<keyword evidence="1" id="KW-0472">Membrane</keyword>
<dbReference type="Gene3D" id="2.20.28.10">
    <property type="match status" value="1"/>
</dbReference>
<keyword evidence="1" id="KW-0812">Transmembrane</keyword>
<dbReference type="EMBL" id="JALJOR010000003">
    <property type="protein sequence ID" value="KAK9820426.1"/>
    <property type="molecule type" value="Genomic_DNA"/>
</dbReference>
<dbReference type="PANTHER" id="PTHR48136">
    <property type="entry name" value="RUBREDOXIN-LIKE SUPERFAMILY PROTEIN"/>
    <property type="match status" value="1"/>
</dbReference>
<dbReference type="AlphaFoldDB" id="A0AAW1QG44"/>
<name>A0AAW1QG44_9CHLO</name>
<dbReference type="Proteomes" id="UP001489004">
    <property type="component" value="Unassembled WGS sequence"/>
</dbReference>
<keyword evidence="4" id="KW-1185">Reference proteome</keyword>
<dbReference type="PANTHER" id="PTHR48136:SF1">
    <property type="entry name" value="RUBREDOXIN-LIKE SUPERFAMILY PROTEIN"/>
    <property type="match status" value="1"/>
</dbReference>
<dbReference type="SUPFAM" id="SSF57802">
    <property type="entry name" value="Rubredoxin-like"/>
    <property type="match status" value="1"/>
</dbReference>
<feature type="domain" description="Rubredoxin-like" evidence="2">
    <location>
        <begin position="60"/>
        <end position="100"/>
    </location>
</feature>